<dbReference type="OrthoDB" id="9104282at2"/>
<feature type="coiled-coil region" evidence="1">
    <location>
        <begin position="96"/>
        <end position="130"/>
    </location>
</feature>
<dbReference type="AlphaFoldDB" id="A0A142JKG0"/>
<name>A0A142JKG0_9BURK</name>
<keyword evidence="2" id="KW-0812">Transmembrane</keyword>
<keyword evidence="4" id="KW-1185">Reference proteome</keyword>
<dbReference type="KEGG" id="cnan:A2G96_12930"/>
<accession>A0A142JKG0</accession>
<proteinExistence type="predicted"/>
<dbReference type="Proteomes" id="UP000075238">
    <property type="component" value="Chromosome 1"/>
</dbReference>
<evidence type="ECO:0000313" key="4">
    <source>
        <dbReference type="Proteomes" id="UP000075238"/>
    </source>
</evidence>
<evidence type="ECO:0000256" key="1">
    <source>
        <dbReference type="SAM" id="Coils"/>
    </source>
</evidence>
<keyword evidence="1" id="KW-0175">Coiled coil</keyword>
<organism evidence="3 4">
    <name type="scientific">Cupriavidus nantongensis</name>
    <dbReference type="NCBI Taxonomy" id="1796606"/>
    <lineage>
        <taxon>Bacteria</taxon>
        <taxon>Pseudomonadati</taxon>
        <taxon>Pseudomonadota</taxon>
        <taxon>Betaproteobacteria</taxon>
        <taxon>Burkholderiales</taxon>
        <taxon>Burkholderiaceae</taxon>
        <taxon>Cupriavidus</taxon>
    </lineage>
</organism>
<keyword evidence="2" id="KW-0472">Membrane</keyword>
<evidence type="ECO:0000256" key="2">
    <source>
        <dbReference type="SAM" id="Phobius"/>
    </source>
</evidence>
<sequence>MQGEGTLKAMTTGHAGKSGGYEITASGKALLVALLFAIGIAGYLYTESNGWGSTEASAAVPREAAAPPPSIVGLQSKEAPASPVHSTGKEPTAVLLAALRATTEAQSARLSEAERALNRLETQLESLPKATSPRAKEEAAVSAQTARKTVAEAKVSKVDVSALPVEFMTAEKSGISSFDSGSVVIAGTRHTVGAHLPSGELLVAVDPQTRTVVTDKRIVNVPN</sequence>
<dbReference type="EMBL" id="CP014844">
    <property type="protein sequence ID" value="AMR78572.1"/>
    <property type="molecule type" value="Genomic_DNA"/>
</dbReference>
<evidence type="ECO:0000313" key="3">
    <source>
        <dbReference type="EMBL" id="AMR78572.1"/>
    </source>
</evidence>
<gene>
    <name evidence="3" type="ORF">A2G96_12930</name>
</gene>
<dbReference type="RefSeq" id="WP_062799764.1">
    <property type="nucleotide sequence ID" value="NZ_CP014844.1"/>
</dbReference>
<keyword evidence="2" id="KW-1133">Transmembrane helix</keyword>
<reference evidence="3 4" key="1">
    <citation type="submission" date="2016-03" db="EMBL/GenBank/DDBJ databases">
        <title>Complete genome sequence of a novel chlorpyrifos degrading bacterium, Cupriavidus nantongensis sp. X1.</title>
        <authorList>
            <person name="Fang L."/>
        </authorList>
    </citation>
    <scope>NUCLEOTIDE SEQUENCE [LARGE SCALE GENOMIC DNA]</scope>
    <source>
        <strain evidence="3 4">X1</strain>
    </source>
</reference>
<feature type="transmembrane region" description="Helical" evidence="2">
    <location>
        <begin position="29"/>
        <end position="46"/>
    </location>
</feature>
<dbReference type="STRING" id="1796606.A2G96_12930"/>
<protein>
    <submittedName>
        <fullName evidence="3">Uncharacterized protein</fullName>
    </submittedName>
</protein>